<dbReference type="PANTHER" id="PTHR30535">
    <property type="entry name" value="VITAMIN B12-BINDING PROTEIN"/>
    <property type="match status" value="1"/>
</dbReference>
<proteinExistence type="predicted"/>
<dbReference type="eggNOG" id="COG0614">
    <property type="taxonomic scope" value="Bacteria"/>
</dbReference>
<keyword evidence="1" id="KW-0732">Signal</keyword>
<dbReference type="Pfam" id="PF01497">
    <property type="entry name" value="Peripla_BP_2"/>
    <property type="match status" value="1"/>
</dbReference>
<dbReference type="Proteomes" id="UP000032874">
    <property type="component" value="Unassembled WGS sequence"/>
</dbReference>
<dbReference type="STRING" id="55207.KP22_19620"/>
<feature type="signal peptide" evidence="1">
    <location>
        <begin position="1"/>
        <end position="19"/>
    </location>
</feature>
<dbReference type="PANTHER" id="PTHR30535:SF7">
    <property type="entry name" value="IRON(III) DICITRATE-BINDING PROTEIN"/>
    <property type="match status" value="1"/>
</dbReference>
<gene>
    <name evidence="3" type="ORF">KP22_19620</name>
</gene>
<organism evidence="3 4">
    <name type="scientific">Pectobacterium betavasculorum</name>
    <dbReference type="NCBI Taxonomy" id="55207"/>
    <lineage>
        <taxon>Bacteria</taxon>
        <taxon>Pseudomonadati</taxon>
        <taxon>Pseudomonadota</taxon>
        <taxon>Gammaproteobacteria</taxon>
        <taxon>Enterobacterales</taxon>
        <taxon>Pectobacteriaceae</taxon>
        <taxon>Pectobacterium</taxon>
    </lineage>
</organism>
<evidence type="ECO:0000313" key="4">
    <source>
        <dbReference type="Proteomes" id="UP000032874"/>
    </source>
</evidence>
<accession>A0A093RD32</accession>
<dbReference type="SUPFAM" id="SSF53807">
    <property type="entry name" value="Helical backbone' metal receptor"/>
    <property type="match status" value="1"/>
</dbReference>
<evidence type="ECO:0000256" key="1">
    <source>
        <dbReference type="SAM" id="SignalP"/>
    </source>
</evidence>
<feature type="chain" id="PRO_5001890393" evidence="1">
    <location>
        <begin position="20"/>
        <end position="320"/>
    </location>
</feature>
<dbReference type="CDD" id="cd01148">
    <property type="entry name" value="TroA_a"/>
    <property type="match status" value="1"/>
</dbReference>
<reference evidence="3 4" key="1">
    <citation type="submission" date="2014-08" db="EMBL/GenBank/DDBJ databases">
        <title>Genome sequences of NCPPB Pectobacterium isolates.</title>
        <authorList>
            <person name="Glover R.H."/>
            <person name="Sapp M."/>
            <person name="Elphinstone J."/>
        </authorList>
    </citation>
    <scope>NUCLEOTIDE SEQUENCE [LARGE SCALE GENOMIC DNA]</scope>
    <source>
        <strain evidence="3 4">NCPPB 2795</strain>
    </source>
</reference>
<dbReference type="EMBL" id="JQHM01000017">
    <property type="protein sequence ID" value="KFX00655.1"/>
    <property type="molecule type" value="Genomic_DNA"/>
</dbReference>
<dbReference type="PROSITE" id="PS51257">
    <property type="entry name" value="PROKAR_LIPOPROTEIN"/>
    <property type="match status" value="1"/>
</dbReference>
<protein>
    <submittedName>
        <fullName evidence="3">ABC transporter substrate-binding protein</fullName>
    </submittedName>
</protein>
<dbReference type="PROSITE" id="PS50983">
    <property type="entry name" value="FE_B12_PBP"/>
    <property type="match status" value="1"/>
</dbReference>
<evidence type="ECO:0000313" key="3">
    <source>
        <dbReference type="EMBL" id="KFX00655.1"/>
    </source>
</evidence>
<name>A0A093RD32_9GAMM</name>
<feature type="domain" description="Fe/B12 periplasmic-binding" evidence="2">
    <location>
        <begin position="41"/>
        <end position="318"/>
    </location>
</feature>
<dbReference type="InterPro" id="IPR002491">
    <property type="entry name" value="ABC_transptr_periplasmic_BD"/>
</dbReference>
<dbReference type="AlphaFoldDB" id="A0A093RD32"/>
<comment type="caution">
    <text evidence="3">The sequence shown here is derived from an EMBL/GenBank/DDBJ whole genome shotgun (WGS) entry which is preliminary data.</text>
</comment>
<dbReference type="RefSeq" id="WP_039325809.1">
    <property type="nucleotide sequence ID" value="NZ_JQHM01000017.1"/>
</dbReference>
<dbReference type="InterPro" id="IPR050902">
    <property type="entry name" value="ABC_Transporter_SBP"/>
</dbReference>
<evidence type="ECO:0000259" key="2">
    <source>
        <dbReference type="PROSITE" id="PS50983"/>
    </source>
</evidence>
<sequence length="320" mass="35441">MKITLLSGLLALTSCWAHASGFPVTVDSCGQPLTFTQPPQRAVIHDLNMTEMAFALGLQKNIVGLTGITGWYKATPDFIQQQGTIPELAAKYPTSENLLAVHPDFFFAGWNYGMKVGGEVTPESLKKYGIQTLVLGESCVFTEQQQPRPKASMDLLYGDMLKLGKIFGKQEQAQEQIDGWKQHLAALQTRIGNQPKQKIFLYDSGDDKPFTSGKFAMPTAIIEAAGGKNVMDDMETSWASTSWESVAAREPDVIILLDYQTGNDAETLRRFLESHPLMKFTPAVQQQRYLKLQYAELTPGPANIKAIDKLARALYPDAFK</sequence>
<dbReference type="Gene3D" id="3.40.50.1980">
    <property type="entry name" value="Nitrogenase molybdenum iron protein domain"/>
    <property type="match status" value="2"/>
</dbReference>